<sequence>MLRPYFQIIALPLLLLLLLIFPLPASSDDPTPSPSPPQPSPSPPTTSSPPPIYDVIIVGCGPAGIQSAVYAHNRNLRYVVLESSPDCASFFSLYPRKGSLISFNKVSTPEPFPHWTGGQTEDYKLKFDWHSILGQPLKFTSYTRKFYPNSETLVKYLRDVVKNSGLNVKYNATLTGISDETESTFGSSTREVKLAEGEVLHTKTIVLATGLTPKPSNNLEITRRRFPNATFYNYKNAPLDCDAYFEKHVAIFGNGNAATELATHIIAECAATRTWMIGKRTLQPSHMTHYVGNVRTNNMLAMESYQLKSLDAVFEEPDITSVLQDGLIYDSPDEQMATIRQFLLSGEMNDTVVIHAAGFTSNLNITNLGVDSKNLYKKRYPPLSAFNELVDVPNVFAAGAISHGRDYKESSGGFIHGFRYTALTTMKFLDSRLNDIPWPYRVLNAEMMQAHVVNRIQASSALWHLQAFYADLVIPVRGDSDEPLFLYVEEIPTAWELDVISNNVVKDFTSKILSPLPEATGRESMLSENAIFITTLGKIIIEYLLDVDENFSGSEFYKGNCAMRESLSILDATEIEYDEYNSDLSYAKNVKKNTLPPKPFSCLENWLSTAVIKVDGKIVNVTEDEVEAMKTKLFTGQTVSINDRQNMENLSITISGVPSYGPGRLAVVFKYGKEFKGCSAVYDDDRAGKGFISPSLYLEKDPRITPFSGERGLKGSEFLKLWRGWDNMLENEDLFARWRRPRIVEFFLKEFAEASEMELRKPGSTFLDFRDEQTGLRDYWYSVYEEAGDVVKQFITYRHTFGKY</sequence>
<dbReference type="GO" id="GO:0004497">
    <property type="term" value="F:monooxygenase activity"/>
    <property type="evidence" value="ECO:0007669"/>
    <property type="project" value="TreeGrafter"/>
</dbReference>
<dbReference type="PANTHER" id="PTHR43539">
    <property type="entry name" value="FLAVIN-BINDING MONOOXYGENASE-LIKE PROTEIN (AFU_ORTHOLOGUE AFUA_4G09220)"/>
    <property type="match status" value="1"/>
</dbReference>
<protein>
    <recommendedName>
        <fullName evidence="6">FAD/NAD(P)-binding domain-containing protein</fullName>
    </recommendedName>
</protein>
<evidence type="ECO:0000256" key="2">
    <source>
        <dbReference type="SAM" id="MobiDB-lite"/>
    </source>
</evidence>
<evidence type="ECO:0000313" key="4">
    <source>
        <dbReference type="EMBL" id="GMI18157.1"/>
    </source>
</evidence>
<dbReference type="Pfam" id="PF13738">
    <property type="entry name" value="Pyr_redox_3"/>
    <property type="match status" value="1"/>
</dbReference>
<keyword evidence="1" id="KW-0560">Oxidoreductase</keyword>
<gene>
    <name evidence="4" type="ORF">TrLO_g10809</name>
</gene>
<keyword evidence="3" id="KW-0732">Signal</keyword>
<dbReference type="PANTHER" id="PTHR43539:SF23">
    <property type="entry name" value="FAD-DEPENDENT OXIDOREDUCTASE DOMAIN-CONTAINING PROTEIN 2"/>
    <property type="match status" value="1"/>
</dbReference>
<feature type="signal peptide" evidence="3">
    <location>
        <begin position="1"/>
        <end position="27"/>
    </location>
</feature>
<dbReference type="GO" id="GO:0036503">
    <property type="term" value="P:ERAD pathway"/>
    <property type="evidence" value="ECO:0007669"/>
    <property type="project" value="TreeGrafter"/>
</dbReference>
<reference evidence="5" key="1">
    <citation type="journal article" date="2023" name="Commun. Biol.">
        <title>Genome analysis of Parmales, the sister group of diatoms, reveals the evolutionary specialization of diatoms from phago-mixotrophs to photoautotrophs.</title>
        <authorList>
            <person name="Ban H."/>
            <person name="Sato S."/>
            <person name="Yoshikawa S."/>
            <person name="Yamada K."/>
            <person name="Nakamura Y."/>
            <person name="Ichinomiya M."/>
            <person name="Sato N."/>
            <person name="Blanc-Mathieu R."/>
            <person name="Endo H."/>
            <person name="Kuwata A."/>
            <person name="Ogata H."/>
        </authorList>
    </citation>
    <scope>NUCLEOTIDE SEQUENCE [LARGE SCALE GENOMIC DNA]</scope>
    <source>
        <strain evidence="5">NIES 3700</strain>
    </source>
</reference>
<dbReference type="InterPro" id="IPR050982">
    <property type="entry name" value="Auxin_biosynth/cation_transpt"/>
</dbReference>
<name>A0A9W7FSD9_9STRA</name>
<feature type="compositionally biased region" description="Pro residues" evidence="2">
    <location>
        <begin position="31"/>
        <end position="47"/>
    </location>
</feature>
<dbReference type="PRINTS" id="PR00368">
    <property type="entry name" value="FADPNR"/>
</dbReference>
<accession>A0A9W7FSD9</accession>
<evidence type="ECO:0000256" key="1">
    <source>
        <dbReference type="ARBA" id="ARBA00023002"/>
    </source>
</evidence>
<dbReference type="Proteomes" id="UP001165122">
    <property type="component" value="Unassembled WGS sequence"/>
</dbReference>
<evidence type="ECO:0008006" key="6">
    <source>
        <dbReference type="Google" id="ProtNLM"/>
    </source>
</evidence>
<dbReference type="AlphaFoldDB" id="A0A9W7FSD9"/>
<dbReference type="SUPFAM" id="SSF51905">
    <property type="entry name" value="FAD/NAD(P)-binding domain"/>
    <property type="match status" value="1"/>
</dbReference>
<comment type="caution">
    <text evidence="4">The sequence shown here is derived from an EMBL/GenBank/DDBJ whole genome shotgun (WGS) entry which is preliminary data.</text>
</comment>
<proteinExistence type="predicted"/>
<dbReference type="PRINTS" id="PR00411">
    <property type="entry name" value="PNDRDTASEI"/>
</dbReference>
<evidence type="ECO:0000256" key="3">
    <source>
        <dbReference type="SAM" id="SignalP"/>
    </source>
</evidence>
<feature type="region of interest" description="Disordered" evidence="2">
    <location>
        <begin position="28"/>
        <end position="47"/>
    </location>
</feature>
<organism evidence="4 5">
    <name type="scientific">Triparma laevis f. longispina</name>
    <dbReference type="NCBI Taxonomy" id="1714387"/>
    <lineage>
        <taxon>Eukaryota</taxon>
        <taxon>Sar</taxon>
        <taxon>Stramenopiles</taxon>
        <taxon>Ochrophyta</taxon>
        <taxon>Bolidophyceae</taxon>
        <taxon>Parmales</taxon>
        <taxon>Triparmaceae</taxon>
        <taxon>Triparma</taxon>
    </lineage>
</organism>
<dbReference type="Gene3D" id="3.50.50.60">
    <property type="entry name" value="FAD/NAD(P)-binding domain"/>
    <property type="match status" value="2"/>
</dbReference>
<dbReference type="InterPro" id="IPR036188">
    <property type="entry name" value="FAD/NAD-bd_sf"/>
</dbReference>
<evidence type="ECO:0000313" key="5">
    <source>
        <dbReference type="Proteomes" id="UP001165122"/>
    </source>
</evidence>
<dbReference type="EMBL" id="BRXW01000322">
    <property type="protein sequence ID" value="GMI18157.1"/>
    <property type="molecule type" value="Genomic_DNA"/>
</dbReference>
<dbReference type="GO" id="GO:0050660">
    <property type="term" value="F:flavin adenine dinucleotide binding"/>
    <property type="evidence" value="ECO:0007669"/>
    <property type="project" value="TreeGrafter"/>
</dbReference>
<keyword evidence="5" id="KW-1185">Reference proteome</keyword>
<dbReference type="OrthoDB" id="66881at2759"/>
<feature type="chain" id="PRO_5040838365" description="FAD/NAD(P)-binding domain-containing protein" evidence="3">
    <location>
        <begin position="28"/>
        <end position="804"/>
    </location>
</feature>
<dbReference type="GO" id="GO:0005788">
    <property type="term" value="C:endoplasmic reticulum lumen"/>
    <property type="evidence" value="ECO:0007669"/>
    <property type="project" value="TreeGrafter"/>
</dbReference>